<name>A0A5C7BNJ1_SERMA</name>
<evidence type="ECO:0000313" key="2">
    <source>
        <dbReference type="EMBL" id="TXE24476.1"/>
    </source>
</evidence>
<keyword evidence="1" id="KW-1133">Transmembrane helix</keyword>
<keyword evidence="1" id="KW-0812">Transmembrane</keyword>
<feature type="transmembrane region" description="Helical" evidence="1">
    <location>
        <begin position="5"/>
        <end position="24"/>
    </location>
</feature>
<sequence>MGEIAIGVSAALFSFWRVSFWFFFTPPDGRAFFSAPVSLFFSLFAGAFIFPVYFFASLLLYCACVKRRHLPAFCFFHLSAFLLFPLPDRPRQAALG</sequence>
<proteinExistence type="predicted"/>
<gene>
    <name evidence="2" type="ORF">FOT62_24750</name>
</gene>
<accession>A0A5C7BNJ1</accession>
<dbReference type="Proteomes" id="UP000321126">
    <property type="component" value="Unassembled WGS sequence"/>
</dbReference>
<dbReference type="RefSeq" id="WP_147882798.1">
    <property type="nucleotide sequence ID" value="NZ_JVEJ01000425.1"/>
</dbReference>
<evidence type="ECO:0000313" key="3">
    <source>
        <dbReference type="Proteomes" id="UP000321126"/>
    </source>
</evidence>
<comment type="caution">
    <text evidence="2">The sequence shown here is derived from an EMBL/GenBank/DDBJ whole genome shotgun (WGS) entry which is preliminary data.</text>
</comment>
<feature type="transmembrane region" description="Helical" evidence="1">
    <location>
        <begin position="39"/>
        <end position="63"/>
    </location>
</feature>
<protein>
    <submittedName>
        <fullName evidence="2">Uncharacterized protein</fullName>
    </submittedName>
</protein>
<evidence type="ECO:0000256" key="1">
    <source>
        <dbReference type="SAM" id="Phobius"/>
    </source>
</evidence>
<keyword evidence="1" id="KW-0472">Membrane</keyword>
<reference evidence="2 3" key="1">
    <citation type="submission" date="2019-07" db="EMBL/GenBank/DDBJ databases">
        <title>Serratia strains were isolated from fresh produce.</title>
        <authorList>
            <person name="Cho G.-S."/>
            <person name="Stein M."/>
            <person name="Lee W."/>
            <person name="Suh S.H."/>
            <person name="Franz C.M.A.P."/>
        </authorList>
    </citation>
    <scope>NUCLEOTIDE SEQUENCE [LARGE SCALE GENOMIC DNA]</scope>
    <source>
        <strain evidence="2 3">S16</strain>
    </source>
</reference>
<dbReference type="AlphaFoldDB" id="A0A5C7BNJ1"/>
<organism evidence="2 3">
    <name type="scientific">Serratia marcescens</name>
    <dbReference type="NCBI Taxonomy" id="615"/>
    <lineage>
        <taxon>Bacteria</taxon>
        <taxon>Pseudomonadati</taxon>
        <taxon>Pseudomonadota</taxon>
        <taxon>Gammaproteobacteria</taxon>
        <taxon>Enterobacterales</taxon>
        <taxon>Yersiniaceae</taxon>
        <taxon>Serratia</taxon>
    </lineage>
</organism>
<dbReference type="EMBL" id="VOUQ01000032">
    <property type="protein sequence ID" value="TXE24476.1"/>
    <property type="molecule type" value="Genomic_DNA"/>
</dbReference>